<dbReference type="PANTHER" id="PTHR11724">
    <property type="entry name" value="LEPTIN"/>
    <property type="match status" value="1"/>
</dbReference>
<evidence type="ECO:0000256" key="3">
    <source>
        <dbReference type="ARBA" id="ARBA00021421"/>
    </source>
</evidence>
<evidence type="ECO:0000256" key="4">
    <source>
        <dbReference type="ARBA" id="ARBA00022525"/>
    </source>
</evidence>
<dbReference type="InterPro" id="IPR009079">
    <property type="entry name" value="4_helix_cytokine-like_core"/>
</dbReference>
<sequence length="265" mass="29208">MPGFPVTRCQRGKHCAKVFFSSEFPAAQTSTGACARGLAESSLGNILGRPHLTPPGLLGSLPGAQSATSEKDRVSALSRRRWSLRRPAEAARERLKEKMRCPNISLCGLLWVWLPLFHGRPVKIDKVVADTKSLTKTIMARIQEHQFPPVNLKINGFDFIPGQLPAESLEAIDETLQIFHQVLSSLPLEAPVVQISNDVENLRSLLQMLSSHLGCLLRRPSAADTLGNLTELMTVSPYTTAVVTLDRLHKCLESIAKYLDHVQNC</sequence>
<dbReference type="Gene3D" id="1.20.1250.10">
    <property type="match status" value="1"/>
</dbReference>
<protein>
    <recommendedName>
        <fullName evidence="3">Leptin</fullName>
    </recommendedName>
    <alternativeName>
        <fullName evidence="5">Obesity factor</fullName>
    </alternativeName>
</protein>
<reference evidence="6" key="1">
    <citation type="submission" date="2022-12" db="EMBL/GenBank/DDBJ databases">
        <authorList>
            <person name="Alioto T."/>
            <person name="Alioto T."/>
            <person name="Gomez Garrido J."/>
        </authorList>
    </citation>
    <scope>NUCLEOTIDE SEQUENCE</scope>
</reference>
<name>A0AA35KYS7_9SAUR</name>
<dbReference type="Pfam" id="PF02024">
    <property type="entry name" value="Leptin"/>
    <property type="match status" value="1"/>
</dbReference>
<dbReference type="GO" id="GO:0005179">
    <property type="term" value="F:hormone activity"/>
    <property type="evidence" value="ECO:0007669"/>
    <property type="project" value="InterPro"/>
</dbReference>
<keyword evidence="4" id="KW-0964">Secreted</keyword>
<dbReference type="AlphaFoldDB" id="A0AA35KYS7"/>
<keyword evidence="7" id="KW-1185">Reference proteome</keyword>
<dbReference type="PANTHER" id="PTHR11724:SF1">
    <property type="entry name" value="LEPTIN"/>
    <property type="match status" value="1"/>
</dbReference>
<organism evidence="6 7">
    <name type="scientific">Podarcis lilfordi</name>
    <name type="common">Lilford's wall lizard</name>
    <dbReference type="NCBI Taxonomy" id="74358"/>
    <lineage>
        <taxon>Eukaryota</taxon>
        <taxon>Metazoa</taxon>
        <taxon>Chordata</taxon>
        <taxon>Craniata</taxon>
        <taxon>Vertebrata</taxon>
        <taxon>Euteleostomi</taxon>
        <taxon>Lepidosauria</taxon>
        <taxon>Squamata</taxon>
        <taxon>Bifurcata</taxon>
        <taxon>Unidentata</taxon>
        <taxon>Episquamata</taxon>
        <taxon>Laterata</taxon>
        <taxon>Lacertibaenia</taxon>
        <taxon>Lacertidae</taxon>
        <taxon>Podarcis</taxon>
    </lineage>
</organism>
<accession>A0AA35KYS7</accession>
<comment type="subcellular location">
    <subcellularLocation>
        <location evidence="1">Secreted</location>
    </subcellularLocation>
</comment>
<dbReference type="Proteomes" id="UP001178461">
    <property type="component" value="Chromosome 10"/>
</dbReference>
<gene>
    <name evidence="6" type="ORF">PODLI_1B001208</name>
</gene>
<evidence type="ECO:0000313" key="6">
    <source>
        <dbReference type="EMBL" id="CAI5786756.1"/>
    </source>
</evidence>
<evidence type="ECO:0000256" key="1">
    <source>
        <dbReference type="ARBA" id="ARBA00004613"/>
    </source>
</evidence>
<evidence type="ECO:0000313" key="7">
    <source>
        <dbReference type="Proteomes" id="UP001178461"/>
    </source>
</evidence>
<evidence type="ECO:0000256" key="5">
    <source>
        <dbReference type="ARBA" id="ARBA00030981"/>
    </source>
</evidence>
<dbReference type="SUPFAM" id="SSF47266">
    <property type="entry name" value="4-helical cytokines"/>
    <property type="match status" value="1"/>
</dbReference>
<dbReference type="InterPro" id="IPR000065">
    <property type="entry name" value="Leptin"/>
</dbReference>
<dbReference type="EMBL" id="OX395135">
    <property type="protein sequence ID" value="CAI5786756.1"/>
    <property type="molecule type" value="Genomic_DNA"/>
</dbReference>
<dbReference type="GO" id="GO:0005576">
    <property type="term" value="C:extracellular region"/>
    <property type="evidence" value="ECO:0007669"/>
    <property type="project" value="UniProtKB-SubCell"/>
</dbReference>
<proteinExistence type="inferred from homology"/>
<evidence type="ECO:0000256" key="2">
    <source>
        <dbReference type="ARBA" id="ARBA00005834"/>
    </source>
</evidence>
<comment type="similarity">
    <text evidence="2">Belongs to the leptin family.</text>
</comment>
<dbReference type="PRINTS" id="PR00495">
    <property type="entry name" value="LEPTIN"/>
</dbReference>